<accession>B4JMG5</accession>
<dbReference type="EMBL" id="CH916371">
    <property type="protein sequence ID" value="EDV91908.1"/>
    <property type="molecule type" value="Genomic_DNA"/>
</dbReference>
<sequence>MQFEWIIVGLLAISSCKTTTCTTNNTINDNSNNISNIKNVNNSDIKRMWAAAFKVINDDELLRIGQRQPPNTLEAVQRPNSKRMKWRTNSKQLDTREEAALTALAALKAQSRSGTYPSTEEDNVNPSYLDVRDYEPQPLPWWF</sequence>
<feature type="chain" id="PRO_5002812551" evidence="2">
    <location>
        <begin position="19"/>
        <end position="143"/>
    </location>
</feature>
<evidence type="ECO:0000256" key="2">
    <source>
        <dbReference type="SAM" id="SignalP"/>
    </source>
</evidence>
<keyword evidence="4" id="KW-1185">Reference proteome</keyword>
<organism evidence="4">
    <name type="scientific">Drosophila grimshawi</name>
    <name type="common">Hawaiian fruit fly</name>
    <name type="synonym">Idiomyia grimshawi</name>
    <dbReference type="NCBI Taxonomy" id="7222"/>
    <lineage>
        <taxon>Eukaryota</taxon>
        <taxon>Metazoa</taxon>
        <taxon>Ecdysozoa</taxon>
        <taxon>Arthropoda</taxon>
        <taxon>Hexapoda</taxon>
        <taxon>Insecta</taxon>
        <taxon>Pterygota</taxon>
        <taxon>Neoptera</taxon>
        <taxon>Endopterygota</taxon>
        <taxon>Diptera</taxon>
        <taxon>Brachycera</taxon>
        <taxon>Muscomorpha</taxon>
        <taxon>Ephydroidea</taxon>
        <taxon>Drosophilidae</taxon>
        <taxon>Drosophila</taxon>
        <taxon>Hawaiian Drosophila</taxon>
    </lineage>
</organism>
<dbReference type="OMA" id="WRSNSKQ"/>
<feature type="region of interest" description="Disordered" evidence="1">
    <location>
        <begin position="111"/>
        <end position="130"/>
    </location>
</feature>
<protein>
    <submittedName>
        <fullName evidence="3">GH24336</fullName>
    </submittedName>
</protein>
<evidence type="ECO:0000256" key="1">
    <source>
        <dbReference type="SAM" id="MobiDB-lite"/>
    </source>
</evidence>
<keyword evidence="2" id="KW-0732">Signal</keyword>
<dbReference type="AlphaFoldDB" id="B4JMG5"/>
<name>B4JMG5_DROGR</name>
<dbReference type="Proteomes" id="UP000001070">
    <property type="component" value="Unassembled WGS sequence"/>
</dbReference>
<evidence type="ECO:0000313" key="4">
    <source>
        <dbReference type="Proteomes" id="UP000001070"/>
    </source>
</evidence>
<dbReference type="eggNOG" id="ENOG502T86J">
    <property type="taxonomic scope" value="Eukaryota"/>
</dbReference>
<dbReference type="PhylomeDB" id="B4JMG5"/>
<dbReference type="HOGENOM" id="CLU_1808190_0_0_1"/>
<reference evidence="3 4" key="1">
    <citation type="journal article" date="2007" name="Nature">
        <title>Evolution of genes and genomes on the Drosophila phylogeny.</title>
        <authorList>
            <consortium name="Drosophila 12 Genomes Consortium"/>
            <person name="Clark A.G."/>
            <person name="Eisen M.B."/>
            <person name="Smith D.R."/>
            <person name="Bergman C.M."/>
            <person name="Oliver B."/>
            <person name="Markow T.A."/>
            <person name="Kaufman T.C."/>
            <person name="Kellis M."/>
            <person name="Gelbart W."/>
            <person name="Iyer V.N."/>
            <person name="Pollard D.A."/>
            <person name="Sackton T.B."/>
            <person name="Larracuente A.M."/>
            <person name="Singh N.D."/>
            <person name="Abad J.P."/>
            <person name="Abt D.N."/>
            <person name="Adryan B."/>
            <person name="Aguade M."/>
            <person name="Akashi H."/>
            <person name="Anderson W.W."/>
            <person name="Aquadro C.F."/>
            <person name="Ardell D.H."/>
            <person name="Arguello R."/>
            <person name="Artieri C.G."/>
            <person name="Barbash D.A."/>
            <person name="Barker D."/>
            <person name="Barsanti P."/>
            <person name="Batterham P."/>
            <person name="Batzoglou S."/>
            <person name="Begun D."/>
            <person name="Bhutkar A."/>
            <person name="Blanco E."/>
            <person name="Bosak S.A."/>
            <person name="Bradley R.K."/>
            <person name="Brand A.D."/>
            <person name="Brent M.R."/>
            <person name="Brooks A.N."/>
            <person name="Brown R.H."/>
            <person name="Butlin R.K."/>
            <person name="Caggese C."/>
            <person name="Calvi B.R."/>
            <person name="Bernardo de Carvalho A."/>
            <person name="Caspi A."/>
            <person name="Castrezana S."/>
            <person name="Celniker S.E."/>
            <person name="Chang J.L."/>
            <person name="Chapple C."/>
            <person name="Chatterji S."/>
            <person name="Chinwalla A."/>
            <person name="Civetta A."/>
            <person name="Clifton S.W."/>
            <person name="Comeron J.M."/>
            <person name="Costello J.C."/>
            <person name="Coyne J.A."/>
            <person name="Daub J."/>
            <person name="David R.G."/>
            <person name="Delcher A.L."/>
            <person name="Delehaunty K."/>
            <person name="Do C.B."/>
            <person name="Ebling H."/>
            <person name="Edwards K."/>
            <person name="Eickbush T."/>
            <person name="Evans J.D."/>
            <person name="Filipski A."/>
            <person name="Findeiss S."/>
            <person name="Freyhult E."/>
            <person name="Fulton L."/>
            <person name="Fulton R."/>
            <person name="Garcia A.C."/>
            <person name="Gardiner A."/>
            <person name="Garfield D.A."/>
            <person name="Garvin B.E."/>
            <person name="Gibson G."/>
            <person name="Gilbert D."/>
            <person name="Gnerre S."/>
            <person name="Godfrey J."/>
            <person name="Good R."/>
            <person name="Gotea V."/>
            <person name="Gravely B."/>
            <person name="Greenberg A.J."/>
            <person name="Griffiths-Jones S."/>
            <person name="Gross S."/>
            <person name="Guigo R."/>
            <person name="Gustafson E.A."/>
            <person name="Haerty W."/>
            <person name="Hahn M.W."/>
            <person name="Halligan D.L."/>
            <person name="Halpern A.L."/>
            <person name="Halter G.M."/>
            <person name="Han M.V."/>
            <person name="Heger A."/>
            <person name="Hillier L."/>
            <person name="Hinrichs A.S."/>
            <person name="Holmes I."/>
            <person name="Hoskins R.A."/>
            <person name="Hubisz M.J."/>
            <person name="Hultmark D."/>
            <person name="Huntley M.A."/>
            <person name="Jaffe D.B."/>
            <person name="Jagadeeshan S."/>
            <person name="Jeck W.R."/>
            <person name="Johnson J."/>
            <person name="Jones C.D."/>
            <person name="Jordan W.C."/>
            <person name="Karpen G.H."/>
            <person name="Kataoka E."/>
            <person name="Keightley P.D."/>
            <person name="Kheradpour P."/>
            <person name="Kirkness E.F."/>
            <person name="Koerich L.B."/>
            <person name="Kristiansen K."/>
            <person name="Kudrna D."/>
            <person name="Kulathinal R.J."/>
            <person name="Kumar S."/>
            <person name="Kwok R."/>
            <person name="Lander E."/>
            <person name="Langley C.H."/>
            <person name="Lapoint R."/>
            <person name="Lazzaro B.P."/>
            <person name="Lee S.J."/>
            <person name="Levesque L."/>
            <person name="Li R."/>
            <person name="Lin C.F."/>
            <person name="Lin M.F."/>
            <person name="Lindblad-Toh K."/>
            <person name="Llopart A."/>
            <person name="Long M."/>
            <person name="Low L."/>
            <person name="Lozovsky E."/>
            <person name="Lu J."/>
            <person name="Luo M."/>
            <person name="Machado C.A."/>
            <person name="Makalowski W."/>
            <person name="Marzo M."/>
            <person name="Matsuda M."/>
            <person name="Matzkin L."/>
            <person name="McAllister B."/>
            <person name="McBride C.S."/>
            <person name="McKernan B."/>
            <person name="McKernan K."/>
            <person name="Mendez-Lago M."/>
            <person name="Minx P."/>
            <person name="Mollenhauer M.U."/>
            <person name="Montooth K."/>
            <person name="Mount S.M."/>
            <person name="Mu X."/>
            <person name="Myers E."/>
            <person name="Negre B."/>
            <person name="Newfeld S."/>
            <person name="Nielsen R."/>
            <person name="Noor M.A."/>
            <person name="O'Grady P."/>
            <person name="Pachter L."/>
            <person name="Papaceit M."/>
            <person name="Parisi M.J."/>
            <person name="Parisi M."/>
            <person name="Parts L."/>
            <person name="Pedersen J.S."/>
            <person name="Pesole G."/>
            <person name="Phillippy A.M."/>
            <person name="Ponting C.P."/>
            <person name="Pop M."/>
            <person name="Porcelli D."/>
            <person name="Powell J.R."/>
            <person name="Prohaska S."/>
            <person name="Pruitt K."/>
            <person name="Puig M."/>
            <person name="Quesneville H."/>
            <person name="Ram K.R."/>
            <person name="Rand D."/>
            <person name="Rasmussen M.D."/>
            <person name="Reed L.K."/>
            <person name="Reenan R."/>
            <person name="Reily A."/>
            <person name="Remington K.A."/>
            <person name="Rieger T.T."/>
            <person name="Ritchie M.G."/>
            <person name="Robin C."/>
            <person name="Rogers Y.H."/>
            <person name="Rohde C."/>
            <person name="Rozas J."/>
            <person name="Rubenfield M.J."/>
            <person name="Ruiz A."/>
            <person name="Russo S."/>
            <person name="Salzberg S.L."/>
            <person name="Sanchez-Gracia A."/>
            <person name="Saranga D.J."/>
            <person name="Sato H."/>
            <person name="Schaeffer S.W."/>
            <person name="Schatz M.C."/>
            <person name="Schlenke T."/>
            <person name="Schwartz R."/>
            <person name="Segarra C."/>
            <person name="Singh R.S."/>
            <person name="Sirot L."/>
            <person name="Sirota M."/>
            <person name="Sisneros N.B."/>
            <person name="Smith C.D."/>
            <person name="Smith T.F."/>
            <person name="Spieth J."/>
            <person name="Stage D.E."/>
            <person name="Stark A."/>
            <person name="Stephan W."/>
            <person name="Strausberg R.L."/>
            <person name="Strempel S."/>
            <person name="Sturgill D."/>
            <person name="Sutton G."/>
            <person name="Sutton G.G."/>
            <person name="Tao W."/>
            <person name="Teichmann S."/>
            <person name="Tobari Y.N."/>
            <person name="Tomimura Y."/>
            <person name="Tsolas J.M."/>
            <person name="Valente V.L."/>
            <person name="Venter E."/>
            <person name="Venter J.C."/>
            <person name="Vicario S."/>
            <person name="Vieira F.G."/>
            <person name="Vilella A.J."/>
            <person name="Villasante A."/>
            <person name="Walenz B."/>
            <person name="Wang J."/>
            <person name="Wasserman M."/>
            <person name="Watts T."/>
            <person name="Wilson D."/>
            <person name="Wilson R.K."/>
            <person name="Wing R.A."/>
            <person name="Wolfner M.F."/>
            <person name="Wong A."/>
            <person name="Wong G.K."/>
            <person name="Wu C.I."/>
            <person name="Wu G."/>
            <person name="Yamamoto D."/>
            <person name="Yang H.P."/>
            <person name="Yang S.P."/>
            <person name="Yorke J.A."/>
            <person name="Yoshida K."/>
            <person name="Zdobnov E."/>
            <person name="Zhang P."/>
            <person name="Zhang Y."/>
            <person name="Zimin A.V."/>
            <person name="Baldwin J."/>
            <person name="Abdouelleil A."/>
            <person name="Abdulkadir J."/>
            <person name="Abebe A."/>
            <person name="Abera B."/>
            <person name="Abreu J."/>
            <person name="Acer S.C."/>
            <person name="Aftuck L."/>
            <person name="Alexander A."/>
            <person name="An P."/>
            <person name="Anderson E."/>
            <person name="Anderson S."/>
            <person name="Arachi H."/>
            <person name="Azer M."/>
            <person name="Bachantsang P."/>
            <person name="Barry A."/>
            <person name="Bayul T."/>
            <person name="Berlin A."/>
            <person name="Bessette D."/>
            <person name="Bloom T."/>
            <person name="Blye J."/>
            <person name="Boguslavskiy L."/>
            <person name="Bonnet C."/>
            <person name="Boukhgalter B."/>
            <person name="Bourzgui I."/>
            <person name="Brown A."/>
            <person name="Cahill P."/>
            <person name="Channer S."/>
            <person name="Cheshatsang Y."/>
            <person name="Chuda L."/>
            <person name="Citroen M."/>
            <person name="Collymore A."/>
            <person name="Cooke P."/>
            <person name="Costello M."/>
            <person name="D'Aco K."/>
            <person name="Daza R."/>
            <person name="De Haan G."/>
            <person name="DeGray S."/>
            <person name="DeMaso C."/>
            <person name="Dhargay N."/>
            <person name="Dooley K."/>
            <person name="Dooley E."/>
            <person name="Doricent M."/>
            <person name="Dorje P."/>
            <person name="Dorjee K."/>
            <person name="Dupes A."/>
            <person name="Elong R."/>
            <person name="Falk J."/>
            <person name="Farina A."/>
            <person name="Faro S."/>
            <person name="Ferguson D."/>
            <person name="Fisher S."/>
            <person name="Foley C.D."/>
            <person name="Franke A."/>
            <person name="Friedrich D."/>
            <person name="Gadbois L."/>
            <person name="Gearin G."/>
            <person name="Gearin C.R."/>
            <person name="Giannoukos G."/>
            <person name="Goode T."/>
            <person name="Graham J."/>
            <person name="Grandbois E."/>
            <person name="Grewal S."/>
            <person name="Gyaltsen K."/>
            <person name="Hafez N."/>
            <person name="Hagos B."/>
            <person name="Hall J."/>
            <person name="Henson C."/>
            <person name="Hollinger A."/>
            <person name="Honan T."/>
            <person name="Huard M.D."/>
            <person name="Hughes L."/>
            <person name="Hurhula B."/>
            <person name="Husby M.E."/>
            <person name="Kamat A."/>
            <person name="Kanga B."/>
            <person name="Kashin S."/>
            <person name="Khazanovich D."/>
            <person name="Kisner P."/>
            <person name="Lance K."/>
            <person name="Lara M."/>
            <person name="Lee W."/>
            <person name="Lennon N."/>
            <person name="Letendre F."/>
            <person name="LeVine R."/>
            <person name="Lipovsky A."/>
            <person name="Liu X."/>
            <person name="Liu J."/>
            <person name="Liu S."/>
            <person name="Lokyitsang T."/>
            <person name="Lokyitsang Y."/>
            <person name="Lubonja R."/>
            <person name="Lui A."/>
            <person name="MacDonald P."/>
            <person name="Magnisalis V."/>
            <person name="Maru K."/>
            <person name="Matthews C."/>
            <person name="McCusker W."/>
            <person name="McDonough S."/>
            <person name="Mehta T."/>
            <person name="Meldrim J."/>
            <person name="Meneus L."/>
            <person name="Mihai O."/>
            <person name="Mihalev A."/>
            <person name="Mihova T."/>
            <person name="Mittelman R."/>
            <person name="Mlenga V."/>
            <person name="Montmayeur A."/>
            <person name="Mulrain L."/>
            <person name="Navidi A."/>
            <person name="Naylor J."/>
            <person name="Negash T."/>
            <person name="Nguyen T."/>
            <person name="Nguyen N."/>
            <person name="Nicol R."/>
            <person name="Norbu C."/>
            <person name="Norbu N."/>
            <person name="Novod N."/>
            <person name="O'Neill B."/>
            <person name="Osman S."/>
            <person name="Markiewicz E."/>
            <person name="Oyono O.L."/>
            <person name="Patti C."/>
            <person name="Phunkhang P."/>
            <person name="Pierre F."/>
            <person name="Priest M."/>
            <person name="Raghuraman S."/>
            <person name="Rege F."/>
            <person name="Reyes R."/>
            <person name="Rise C."/>
            <person name="Rogov P."/>
            <person name="Ross K."/>
            <person name="Ryan E."/>
            <person name="Settipalli S."/>
            <person name="Shea T."/>
            <person name="Sherpa N."/>
            <person name="Shi L."/>
            <person name="Shih D."/>
            <person name="Sparrow T."/>
            <person name="Spaulding J."/>
            <person name="Stalker J."/>
            <person name="Stange-Thomann N."/>
            <person name="Stavropoulos S."/>
            <person name="Stone C."/>
            <person name="Strader C."/>
            <person name="Tesfaye S."/>
            <person name="Thomson T."/>
            <person name="Thoulutsang Y."/>
            <person name="Thoulutsang D."/>
            <person name="Topham K."/>
            <person name="Topping I."/>
            <person name="Tsamla T."/>
            <person name="Vassiliev H."/>
            <person name="Vo A."/>
            <person name="Wangchuk T."/>
            <person name="Wangdi T."/>
            <person name="Weiand M."/>
            <person name="Wilkinson J."/>
            <person name="Wilson A."/>
            <person name="Yadav S."/>
            <person name="Young G."/>
            <person name="Yu Q."/>
            <person name="Zembek L."/>
            <person name="Zhong D."/>
            <person name="Zimmer A."/>
            <person name="Zwirko Z."/>
            <person name="Jaffe D.B."/>
            <person name="Alvarez P."/>
            <person name="Brockman W."/>
            <person name="Butler J."/>
            <person name="Chin C."/>
            <person name="Gnerre S."/>
            <person name="Grabherr M."/>
            <person name="Kleber M."/>
            <person name="Mauceli E."/>
            <person name="MacCallum I."/>
        </authorList>
    </citation>
    <scope>NUCLEOTIDE SEQUENCE [LARGE SCALE GENOMIC DNA]</scope>
    <source>
        <strain evidence="4">Tucson 15287-2541.00</strain>
    </source>
</reference>
<gene>
    <name evidence="3" type="primary">Dgri\GH24336</name>
    <name evidence="3" type="ORF">Dgri_GH24336</name>
</gene>
<proteinExistence type="predicted"/>
<dbReference type="InParanoid" id="B4JMG5"/>
<evidence type="ECO:0000313" key="3">
    <source>
        <dbReference type="EMBL" id="EDV91908.1"/>
    </source>
</evidence>
<dbReference type="STRING" id="7222.B4JMG5"/>
<feature type="signal peptide" evidence="2">
    <location>
        <begin position="1"/>
        <end position="18"/>
    </location>
</feature>